<reference evidence="1" key="1">
    <citation type="journal article" date="2022" name="bioRxiv">
        <title>Sequencing and chromosome-scale assembly of the giantPleurodeles waltlgenome.</title>
        <authorList>
            <person name="Brown T."/>
            <person name="Elewa A."/>
            <person name="Iarovenko S."/>
            <person name="Subramanian E."/>
            <person name="Araus A.J."/>
            <person name="Petzold A."/>
            <person name="Susuki M."/>
            <person name="Suzuki K.-i.T."/>
            <person name="Hayashi T."/>
            <person name="Toyoda A."/>
            <person name="Oliveira C."/>
            <person name="Osipova E."/>
            <person name="Leigh N.D."/>
            <person name="Simon A."/>
            <person name="Yun M.H."/>
        </authorList>
    </citation>
    <scope>NUCLEOTIDE SEQUENCE</scope>
    <source>
        <strain evidence="1">20211129_DDA</strain>
        <tissue evidence="1">Liver</tissue>
    </source>
</reference>
<proteinExistence type="predicted"/>
<dbReference type="AlphaFoldDB" id="A0AAV7RJK3"/>
<organism evidence="1 2">
    <name type="scientific">Pleurodeles waltl</name>
    <name type="common">Iberian ribbed newt</name>
    <dbReference type="NCBI Taxonomy" id="8319"/>
    <lineage>
        <taxon>Eukaryota</taxon>
        <taxon>Metazoa</taxon>
        <taxon>Chordata</taxon>
        <taxon>Craniata</taxon>
        <taxon>Vertebrata</taxon>
        <taxon>Euteleostomi</taxon>
        <taxon>Amphibia</taxon>
        <taxon>Batrachia</taxon>
        <taxon>Caudata</taxon>
        <taxon>Salamandroidea</taxon>
        <taxon>Salamandridae</taxon>
        <taxon>Pleurodelinae</taxon>
        <taxon>Pleurodeles</taxon>
    </lineage>
</organism>
<keyword evidence="2" id="KW-1185">Reference proteome</keyword>
<sequence>MASKVILFDMGELSKLYWPHSEASRSKEPHKCRNVVADVRVYGLTHAHDVMRVEESSEQNETVDQLMCTSAGSRTRMCQCVPLNAMSSSL</sequence>
<comment type="caution">
    <text evidence="1">The sequence shown here is derived from an EMBL/GenBank/DDBJ whole genome shotgun (WGS) entry which is preliminary data.</text>
</comment>
<gene>
    <name evidence="1" type="ORF">NDU88_004736</name>
</gene>
<accession>A0AAV7RJK3</accession>
<evidence type="ECO:0000313" key="2">
    <source>
        <dbReference type="Proteomes" id="UP001066276"/>
    </source>
</evidence>
<protein>
    <submittedName>
        <fullName evidence="1">Uncharacterized protein</fullName>
    </submittedName>
</protein>
<name>A0AAV7RJK3_PLEWA</name>
<dbReference type="Proteomes" id="UP001066276">
    <property type="component" value="Chromosome 5"/>
</dbReference>
<evidence type="ECO:0000313" key="1">
    <source>
        <dbReference type="EMBL" id="KAJ1151957.1"/>
    </source>
</evidence>
<dbReference type="EMBL" id="JANPWB010000009">
    <property type="protein sequence ID" value="KAJ1151957.1"/>
    <property type="molecule type" value="Genomic_DNA"/>
</dbReference>